<dbReference type="SUPFAM" id="SSF81660">
    <property type="entry name" value="Metal cation-transporting ATPase, ATP-binding domain N"/>
    <property type="match status" value="1"/>
</dbReference>
<evidence type="ECO:0000256" key="3">
    <source>
        <dbReference type="ARBA" id="ARBA00012790"/>
    </source>
</evidence>
<dbReference type="Pfam" id="PF00690">
    <property type="entry name" value="Cation_ATPase_N"/>
    <property type="match status" value="1"/>
</dbReference>
<comment type="catalytic activity">
    <reaction evidence="17">
        <text>Ca(2+)(in) + ATP + H2O = Ca(2+)(out) + ADP + phosphate + H(+)</text>
        <dbReference type="Rhea" id="RHEA:18105"/>
        <dbReference type="ChEBI" id="CHEBI:15377"/>
        <dbReference type="ChEBI" id="CHEBI:15378"/>
        <dbReference type="ChEBI" id="CHEBI:29108"/>
        <dbReference type="ChEBI" id="CHEBI:30616"/>
        <dbReference type="ChEBI" id="CHEBI:43474"/>
        <dbReference type="ChEBI" id="CHEBI:456216"/>
        <dbReference type="EC" id="7.2.2.10"/>
    </reaction>
    <physiologicalReaction direction="left-to-right" evidence="17">
        <dbReference type="Rhea" id="RHEA:18106"/>
    </physiologicalReaction>
</comment>
<dbReference type="Gene3D" id="3.40.50.1000">
    <property type="entry name" value="HAD superfamily/HAD-like"/>
    <property type="match status" value="1"/>
</dbReference>
<dbReference type="SUPFAM" id="SSF81665">
    <property type="entry name" value="Calcium ATPase, transmembrane domain M"/>
    <property type="match status" value="1"/>
</dbReference>
<dbReference type="Gene3D" id="2.70.150.10">
    <property type="entry name" value="Calcium-transporting ATPase, cytoplasmic transduction domain A"/>
    <property type="match status" value="1"/>
</dbReference>
<dbReference type="InterPro" id="IPR008250">
    <property type="entry name" value="ATPase_P-typ_transduc_dom_A_sf"/>
</dbReference>
<evidence type="ECO:0000259" key="20">
    <source>
        <dbReference type="SMART" id="SM00831"/>
    </source>
</evidence>
<dbReference type="Gene3D" id="3.40.1110.10">
    <property type="entry name" value="Calcium-transporting ATPase, cytoplasmic domain N"/>
    <property type="match status" value="1"/>
</dbReference>
<dbReference type="Pfam" id="PF00689">
    <property type="entry name" value="Cation_ATPase_C"/>
    <property type="match status" value="1"/>
</dbReference>
<keyword evidence="9" id="KW-0106">Calcium</keyword>
<dbReference type="Pfam" id="PF00122">
    <property type="entry name" value="E1-E2_ATPase"/>
    <property type="match status" value="1"/>
</dbReference>
<evidence type="ECO:0000256" key="12">
    <source>
        <dbReference type="ARBA" id="ARBA00022967"/>
    </source>
</evidence>
<feature type="transmembrane region" description="Helical" evidence="19">
    <location>
        <begin position="103"/>
        <end position="119"/>
    </location>
</feature>
<evidence type="ECO:0000256" key="6">
    <source>
        <dbReference type="ARBA" id="ARBA00022692"/>
    </source>
</evidence>
<dbReference type="EC" id="7.2.2.10" evidence="3"/>
<evidence type="ECO:0000256" key="2">
    <source>
        <dbReference type="ARBA" id="ARBA00005675"/>
    </source>
</evidence>
<feature type="transmembrane region" description="Helical" evidence="19">
    <location>
        <begin position="268"/>
        <end position="286"/>
    </location>
</feature>
<evidence type="ECO:0000256" key="7">
    <source>
        <dbReference type="ARBA" id="ARBA00022723"/>
    </source>
</evidence>
<comment type="catalytic activity">
    <reaction evidence="18">
        <text>Mn(2+)(in) + ATP + H2O = Mn(2+)(out) + ADP + phosphate + H(+)</text>
        <dbReference type="Rhea" id="RHEA:66820"/>
        <dbReference type="ChEBI" id="CHEBI:15377"/>
        <dbReference type="ChEBI" id="CHEBI:15378"/>
        <dbReference type="ChEBI" id="CHEBI:29035"/>
        <dbReference type="ChEBI" id="CHEBI:30616"/>
        <dbReference type="ChEBI" id="CHEBI:43474"/>
        <dbReference type="ChEBI" id="CHEBI:456216"/>
    </reaction>
    <physiologicalReaction direction="left-to-right" evidence="18">
        <dbReference type="Rhea" id="RHEA:66821"/>
    </physiologicalReaction>
</comment>
<keyword evidence="12" id="KW-1278">Translocase</keyword>
<dbReference type="NCBIfam" id="TIGR01494">
    <property type="entry name" value="ATPase_P-type"/>
    <property type="match status" value="1"/>
</dbReference>
<reference evidence="21" key="1">
    <citation type="submission" date="2025-08" db="UniProtKB">
        <authorList>
            <consortium name="Ensembl"/>
        </authorList>
    </citation>
    <scope>IDENTIFICATION</scope>
</reference>
<comment type="similarity">
    <text evidence="2">Belongs to the cation transport ATPase (P-type) (TC 3.A.3) family. Type IIA subfamily.</text>
</comment>
<evidence type="ECO:0000256" key="5">
    <source>
        <dbReference type="ARBA" id="ARBA00022568"/>
    </source>
</evidence>
<evidence type="ECO:0000256" key="9">
    <source>
        <dbReference type="ARBA" id="ARBA00022837"/>
    </source>
</evidence>
<keyword evidence="14" id="KW-0333">Golgi apparatus</keyword>
<dbReference type="GO" id="GO:0016887">
    <property type="term" value="F:ATP hydrolysis activity"/>
    <property type="evidence" value="ECO:0007669"/>
    <property type="project" value="InterPro"/>
</dbReference>
<dbReference type="SUPFAM" id="SSF81653">
    <property type="entry name" value="Calcium ATPase, transduction domain A"/>
    <property type="match status" value="1"/>
</dbReference>
<dbReference type="GO" id="GO:0006828">
    <property type="term" value="P:manganese ion transport"/>
    <property type="evidence" value="ECO:0007669"/>
    <property type="project" value="Ensembl"/>
</dbReference>
<dbReference type="STRING" id="61819.ENSACIP00000028512"/>
<evidence type="ECO:0000256" key="14">
    <source>
        <dbReference type="ARBA" id="ARBA00023034"/>
    </source>
</evidence>
<keyword evidence="11" id="KW-0460">Magnesium</keyword>
<keyword evidence="16 19" id="KW-0472">Membrane</keyword>
<keyword evidence="13 19" id="KW-1133">Transmembrane helix</keyword>
<sequence>FQLSEGDPSSEDETMVPVLTSRKASELPVNEVACILQADLQLGLTQEEVSRRRAYHGWNEFDISEDEPLWRKYLSQLQFKDPLILLLLASAVISVIMHQFDDAISITVAIIIVVTVAFVQEYRSEKSLEELGKLVPPGCHVREGNLEHLLARELVPGDTVCLSVGERVPADLRLFEAADLSVDESSLTGETTPCAKSTVHQPASTNGDIASRSNIAFMGTLVRCGKAKGIVIGTGENSEFGEVFKMMQAEEAPKTPLQKSMDLLGKQLSLYSFCIIVIMLVGWLQGKRILDMFTIGVVTGVGYNGLGEVLLDGEVIHGFSCQSVSKIVEVGCVCNDSVIRNHTLLGRPTEGALIALAMKMGLEGLQQEYVRLEEHPFTSEKKWMAVRCVHRTQQDKAGVYFMKGAYEQVIRFCSSYNSRGSALPLNHQQMELYQQQISYMGSAGLRLAFASGPEIGKLTFMGLVGIIDPPRSGVKEAVGTLISSGVAIKMITGDSQETAASISRLGLFSKGGQCLSGEEVDQLDLQQLSQIVSRISVFYRASPRHKLKIVKSLQNNGAVVAMTGDGVNDAVALKAADIGVAMGQTGTDVCKEAADMILVDDDFQTISAIEEGKGIYNNIKNFVRFQLSSIAALTLISLATLMNFPNPLNAMQILWINIIMDGPPAQLGVEPVDSDVIRKPPRNVRDSIITRSLIIKVLVSAFIIVCGTLFVFWRELRDNMITPRDTTMTFTCFVFFDMFNALSSRSQTRMIHEMGLCSNRTFCFAVLASIMGQLLVIYFPPLQSVFQTESLSVFLIFLVSLTSSVCAVSEFIKKVE</sequence>
<keyword evidence="7" id="KW-0479">Metal-binding</keyword>
<dbReference type="PANTHER" id="PTHR42861">
    <property type="entry name" value="CALCIUM-TRANSPORTING ATPASE"/>
    <property type="match status" value="1"/>
</dbReference>
<evidence type="ECO:0000256" key="11">
    <source>
        <dbReference type="ARBA" id="ARBA00022842"/>
    </source>
</evidence>
<feature type="transmembrane region" description="Helical" evidence="19">
    <location>
        <begin position="693"/>
        <end position="713"/>
    </location>
</feature>
<evidence type="ECO:0000256" key="8">
    <source>
        <dbReference type="ARBA" id="ARBA00022741"/>
    </source>
</evidence>
<dbReference type="Pfam" id="PF13246">
    <property type="entry name" value="Cation_ATPase"/>
    <property type="match status" value="1"/>
</dbReference>
<dbReference type="InterPro" id="IPR023299">
    <property type="entry name" value="ATPase_P-typ_cyto_dom_N"/>
</dbReference>
<dbReference type="InterPro" id="IPR023214">
    <property type="entry name" value="HAD_sf"/>
</dbReference>
<evidence type="ECO:0000256" key="16">
    <source>
        <dbReference type="ARBA" id="ARBA00023136"/>
    </source>
</evidence>
<dbReference type="Gene3D" id="1.20.1110.10">
    <property type="entry name" value="Calcium-transporting ATPase, transmembrane domain"/>
    <property type="match status" value="2"/>
</dbReference>
<feature type="transmembrane region" description="Helical" evidence="19">
    <location>
        <begin position="791"/>
        <end position="812"/>
    </location>
</feature>
<keyword evidence="15" id="KW-0406">Ion transport</keyword>
<dbReference type="GO" id="GO:0005794">
    <property type="term" value="C:Golgi apparatus"/>
    <property type="evidence" value="ECO:0007669"/>
    <property type="project" value="UniProtKB-SubCell"/>
</dbReference>
<feature type="transmembrane region" description="Helical" evidence="19">
    <location>
        <begin position="762"/>
        <end position="779"/>
    </location>
</feature>
<dbReference type="AlphaFoldDB" id="A0A3Q0T0X7"/>
<dbReference type="GO" id="GO:0055071">
    <property type="term" value="P:manganese ion homeostasis"/>
    <property type="evidence" value="ECO:0007669"/>
    <property type="project" value="Ensembl"/>
</dbReference>
<dbReference type="PRINTS" id="PR00119">
    <property type="entry name" value="CATATPASE"/>
</dbReference>
<evidence type="ECO:0000313" key="22">
    <source>
        <dbReference type="Proteomes" id="UP000261340"/>
    </source>
</evidence>
<feature type="transmembrane region" description="Helical" evidence="19">
    <location>
        <begin position="725"/>
        <end position="742"/>
    </location>
</feature>
<dbReference type="GO" id="GO:0016020">
    <property type="term" value="C:membrane"/>
    <property type="evidence" value="ECO:0007669"/>
    <property type="project" value="InterPro"/>
</dbReference>
<keyword evidence="6 19" id="KW-0812">Transmembrane</keyword>
<keyword evidence="5" id="KW-0109">Calcium transport</keyword>
<dbReference type="Proteomes" id="UP000261340">
    <property type="component" value="Unplaced"/>
</dbReference>
<evidence type="ECO:0000256" key="4">
    <source>
        <dbReference type="ARBA" id="ARBA00022448"/>
    </source>
</evidence>
<evidence type="ECO:0000256" key="15">
    <source>
        <dbReference type="ARBA" id="ARBA00023065"/>
    </source>
</evidence>
<evidence type="ECO:0000313" key="21">
    <source>
        <dbReference type="Ensembl" id="ENSACIP00000028512.1"/>
    </source>
</evidence>
<keyword evidence="8" id="KW-0547">Nucleotide-binding</keyword>
<dbReference type="FunFam" id="3.40.1110.10:FF:000006">
    <property type="entry name" value="Calcium-transporting ATPase"/>
    <property type="match status" value="1"/>
</dbReference>
<feature type="transmembrane region" description="Helical" evidence="19">
    <location>
        <begin position="79"/>
        <end position="97"/>
    </location>
</feature>
<keyword evidence="22" id="KW-1185">Reference proteome</keyword>
<evidence type="ECO:0000256" key="17">
    <source>
        <dbReference type="ARBA" id="ARBA00047282"/>
    </source>
</evidence>
<evidence type="ECO:0000256" key="18">
    <source>
        <dbReference type="ARBA" id="ARBA00047330"/>
    </source>
</evidence>
<dbReference type="InterPro" id="IPR059000">
    <property type="entry name" value="ATPase_P-type_domA"/>
</dbReference>
<name>A0A3Q0T0X7_AMPCI</name>
<dbReference type="GO" id="GO:0046872">
    <property type="term" value="F:metal ion binding"/>
    <property type="evidence" value="ECO:0007669"/>
    <property type="project" value="UniProtKB-KW"/>
</dbReference>
<organism evidence="21 22">
    <name type="scientific">Amphilophus citrinellus</name>
    <name type="common">Midas cichlid</name>
    <name type="synonym">Cichlasoma citrinellum</name>
    <dbReference type="NCBI Taxonomy" id="61819"/>
    <lineage>
        <taxon>Eukaryota</taxon>
        <taxon>Metazoa</taxon>
        <taxon>Chordata</taxon>
        <taxon>Craniata</taxon>
        <taxon>Vertebrata</taxon>
        <taxon>Euteleostomi</taxon>
        <taxon>Actinopterygii</taxon>
        <taxon>Neopterygii</taxon>
        <taxon>Teleostei</taxon>
        <taxon>Neoteleostei</taxon>
        <taxon>Acanthomorphata</taxon>
        <taxon>Ovalentaria</taxon>
        <taxon>Cichlomorphae</taxon>
        <taxon>Cichliformes</taxon>
        <taxon>Cichlidae</taxon>
        <taxon>New World cichlids</taxon>
        <taxon>Cichlasomatinae</taxon>
        <taxon>Heroini</taxon>
        <taxon>Amphilophus</taxon>
    </lineage>
</organism>
<reference evidence="21" key="2">
    <citation type="submission" date="2025-09" db="UniProtKB">
        <authorList>
            <consortium name="Ensembl"/>
        </authorList>
    </citation>
    <scope>IDENTIFICATION</scope>
</reference>
<dbReference type="GO" id="GO:0005524">
    <property type="term" value="F:ATP binding"/>
    <property type="evidence" value="ECO:0007669"/>
    <property type="project" value="UniProtKB-KW"/>
</dbReference>
<dbReference type="SMART" id="SM00831">
    <property type="entry name" value="Cation_ATPase_N"/>
    <property type="match status" value="1"/>
</dbReference>
<evidence type="ECO:0000256" key="19">
    <source>
        <dbReference type="SAM" id="Phobius"/>
    </source>
</evidence>
<feature type="transmembrane region" description="Helical" evidence="19">
    <location>
        <begin position="625"/>
        <end position="644"/>
    </location>
</feature>
<dbReference type="GeneTree" id="ENSGT00940000156421"/>
<dbReference type="InterPro" id="IPR023298">
    <property type="entry name" value="ATPase_P-typ_TM_dom_sf"/>
</dbReference>
<accession>A0A3Q0T0X7</accession>
<keyword evidence="10" id="KW-0067">ATP-binding</keyword>
<evidence type="ECO:0000256" key="1">
    <source>
        <dbReference type="ARBA" id="ARBA00004166"/>
    </source>
</evidence>
<dbReference type="PRINTS" id="PR00120">
    <property type="entry name" value="HATPASE"/>
</dbReference>
<keyword evidence="4" id="KW-0813">Transport</keyword>
<feature type="domain" description="Cation-transporting P-type ATPase N-terminal" evidence="20">
    <location>
        <begin position="23"/>
        <end position="99"/>
    </location>
</feature>
<dbReference type="InterPro" id="IPR004014">
    <property type="entry name" value="ATPase_P-typ_cation-transptr_N"/>
</dbReference>
<comment type="subcellular location">
    <subcellularLocation>
        <location evidence="1">Golgi apparatus</location>
        <location evidence="1">trans-Golgi network membrane</location>
        <topology evidence="1">Multi-pass membrane protein</topology>
    </subcellularLocation>
</comment>
<dbReference type="InterPro" id="IPR036412">
    <property type="entry name" value="HAD-like_sf"/>
</dbReference>
<dbReference type="InterPro" id="IPR006068">
    <property type="entry name" value="ATPase_P-typ_cation-transptr_C"/>
</dbReference>
<dbReference type="Ensembl" id="ENSACIT00000029266.1">
    <property type="protein sequence ID" value="ENSACIP00000028512.1"/>
    <property type="gene ID" value="ENSACIG00000022034.1"/>
</dbReference>
<dbReference type="GO" id="GO:0005388">
    <property type="term" value="F:P-type calcium transporter activity"/>
    <property type="evidence" value="ECO:0007669"/>
    <property type="project" value="UniProtKB-EC"/>
</dbReference>
<protein>
    <recommendedName>
        <fullName evidence="3">P-type Ca(2+) transporter</fullName>
        <ecNumber evidence="3">7.2.2.10</ecNumber>
    </recommendedName>
</protein>
<evidence type="ECO:0000256" key="10">
    <source>
        <dbReference type="ARBA" id="ARBA00022840"/>
    </source>
</evidence>
<dbReference type="InterPro" id="IPR001757">
    <property type="entry name" value="P_typ_ATPase"/>
</dbReference>
<dbReference type="SUPFAM" id="SSF56784">
    <property type="entry name" value="HAD-like"/>
    <property type="match status" value="1"/>
</dbReference>
<evidence type="ECO:0000256" key="13">
    <source>
        <dbReference type="ARBA" id="ARBA00022989"/>
    </source>
</evidence>
<dbReference type="FunFam" id="2.70.150.10:FF:000008">
    <property type="entry name" value="Calcium-transporting ATPase"/>
    <property type="match status" value="1"/>
</dbReference>
<dbReference type="OMA" id="KMHACET"/>
<proteinExistence type="inferred from homology"/>